<dbReference type="InterPro" id="IPR015943">
    <property type="entry name" value="WD40/YVTN_repeat-like_dom_sf"/>
</dbReference>
<dbReference type="OrthoDB" id="10264588at2759"/>
<evidence type="ECO:0000256" key="4">
    <source>
        <dbReference type="ARBA" id="ARBA00022618"/>
    </source>
</evidence>
<keyword evidence="1 11" id="KW-0813">Transport</keyword>
<dbReference type="Pfam" id="PF00400">
    <property type="entry name" value="WD40"/>
    <property type="match status" value="4"/>
</dbReference>
<dbReference type="PROSITE" id="PS50294">
    <property type="entry name" value="WD_REPEATS_REGION"/>
    <property type="match status" value="2"/>
</dbReference>
<evidence type="ECO:0000313" key="13">
    <source>
        <dbReference type="EMBL" id="CCF55843.1"/>
    </source>
</evidence>
<evidence type="ECO:0000256" key="2">
    <source>
        <dbReference type="ARBA" id="ARBA00022490"/>
    </source>
</evidence>
<keyword evidence="9 11" id="KW-0206">Cytoskeleton</keyword>
<evidence type="ECO:0000256" key="10">
    <source>
        <dbReference type="ARBA" id="ARBA00023306"/>
    </source>
</evidence>
<feature type="repeat" description="WD" evidence="12">
    <location>
        <begin position="409"/>
        <end position="445"/>
    </location>
</feature>
<evidence type="ECO:0000256" key="8">
    <source>
        <dbReference type="ARBA" id="ARBA00023054"/>
    </source>
</evidence>
<name>H2AN93_KAZAF</name>
<dbReference type="Proteomes" id="UP000005220">
    <property type="component" value="Chromosome 1"/>
</dbReference>
<dbReference type="FunCoup" id="H2AN93">
    <property type="interactions" value="94"/>
</dbReference>
<evidence type="ECO:0000256" key="11">
    <source>
        <dbReference type="HAMAP-Rule" id="MF_03141"/>
    </source>
</evidence>
<evidence type="ECO:0000256" key="1">
    <source>
        <dbReference type="ARBA" id="ARBA00022448"/>
    </source>
</evidence>
<sequence length="495" mass="55856">MTTTSRAWQVPLTADQKAGLDRSIIEYITWHYKTGDNKSNIGKDDMLESLHKLFDLPSDPNGQKKDNIQLLLPRKWNSIVQLQKKIMQLEKSCDELTTQVSTLKQSYGSNGQDVDLQNITETLSKNWIPKNSPFTSISTESPVTATKLHPTLPISFITTEHGKLYAYDLMDSSLPLASIQAHTRSITSIDILLVPKDGSNSSNDTATYQTLIATSAKDLQIHIYEFIPQTNKISLLRSLLGHDHIISQIKFIKNTQHIDPLLVSCSRDTTIKVWNTKNGFCLKSIKAHNEWIRSIDVLGDYILSGSHDTTIRLTHWPSGNGLSMGTGHSFPVECVKLIPFDDANIADESEDTINSDEEYRKLGFKYCASGSRDDTIKIWEIPLPRFPTNRPPIPHQNNILNKFKNKYTLVGHSSWIRDIKLNHNSNLLFSCSDDKSIRCWDIKNGGKCIKVWKDIHAGFINCLDLDSASDTKKFNLKRQILVSGGLDCKCNILMK</sequence>
<dbReference type="InterPro" id="IPR019775">
    <property type="entry name" value="WD40_repeat_CS"/>
</dbReference>
<comment type="subunit">
    <text evidence="11">Self-associates. Interacts with NDL1 and dynein.</text>
</comment>
<evidence type="ECO:0000313" key="14">
    <source>
        <dbReference type="Proteomes" id="UP000005220"/>
    </source>
</evidence>
<reference evidence="13 14" key="1">
    <citation type="journal article" date="2011" name="Proc. Natl. Acad. Sci. U.S.A.">
        <title>Evolutionary erosion of yeast sex chromosomes by mating-type switching accidents.</title>
        <authorList>
            <person name="Gordon J.L."/>
            <person name="Armisen D."/>
            <person name="Proux-Wera E."/>
            <person name="Oheigeartaigh S.S."/>
            <person name="Byrne K.P."/>
            <person name="Wolfe K.H."/>
        </authorList>
    </citation>
    <scope>NUCLEOTIDE SEQUENCE [LARGE SCALE GENOMIC DNA]</scope>
    <source>
        <strain evidence="14">ATCC 22294 / BCRC 22015 / CBS 2517 / CECT 1963 / NBRC 1671 / NRRL Y-8276</strain>
    </source>
</reference>
<dbReference type="Gene3D" id="1.20.960.30">
    <property type="match status" value="1"/>
</dbReference>
<keyword evidence="8 11" id="KW-0175">Coiled coil</keyword>
<dbReference type="PROSITE" id="PS50082">
    <property type="entry name" value="WD_REPEATS_2"/>
    <property type="match status" value="2"/>
</dbReference>
<comment type="function">
    <text evidence="11">Positively regulates the activity of the minus-end directed microtubule motor protein dynein. Plays a central role in positioning the mitotic spindle at the bud neck during cell division. Targets cytoplasmic dynein to microtubule plus ends, thereby promoting dynein-mediated microtubule sliding along the bud cortex and consequently the movement of the mitotic spindle to the bud neck.</text>
</comment>
<dbReference type="GO" id="GO:0051012">
    <property type="term" value="P:microtubule sliding"/>
    <property type="evidence" value="ECO:0007669"/>
    <property type="project" value="UniProtKB-UniRule"/>
</dbReference>
<protein>
    <recommendedName>
        <fullName evidence="11">Nuclear distribution protein PAC1</fullName>
    </recommendedName>
    <alternativeName>
        <fullName evidence="11">Lissencephaly-1 homolog</fullName>
        <shortName evidence="11">LIS-1</shortName>
    </alternativeName>
    <alternativeName>
        <fullName evidence="11">nudF homolog</fullName>
    </alternativeName>
</protein>
<organism evidence="13 14">
    <name type="scientific">Kazachstania africana (strain ATCC 22294 / BCRC 22015 / CBS 2517 / CECT 1963 / NBRC 1671 / NRRL Y-8276)</name>
    <name type="common">Yeast</name>
    <name type="synonym">Kluyveromyces africanus</name>
    <dbReference type="NCBI Taxonomy" id="1071382"/>
    <lineage>
        <taxon>Eukaryota</taxon>
        <taxon>Fungi</taxon>
        <taxon>Dikarya</taxon>
        <taxon>Ascomycota</taxon>
        <taxon>Saccharomycotina</taxon>
        <taxon>Saccharomycetes</taxon>
        <taxon>Saccharomycetales</taxon>
        <taxon>Saccharomycetaceae</taxon>
        <taxon>Kazachstania</taxon>
    </lineage>
</organism>
<evidence type="ECO:0000256" key="5">
    <source>
        <dbReference type="ARBA" id="ARBA00022701"/>
    </source>
</evidence>
<dbReference type="InterPro" id="IPR001680">
    <property type="entry name" value="WD40_rpt"/>
</dbReference>
<dbReference type="InterPro" id="IPR017252">
    <property type="entry name" value="Dynein_regulator_LIS1"/>
</dbReference>
<evidence type="ECO:0000256" key="3">
    <source>
        <dbReference type="ARBA" id="ARBA00022574"/>
    </source>
</evidence>
<dbReference type="InterPro" id="IPR037190">
    <property type="entry name" value="LIS1_N"/>
</dbReference>
<keyword evidence="7 11" id="KW-0498">Mitosis</keyword>
<dbReference type="RefSeq" id="XP_003954978.1">
    <property type="nucleotide sequence ID" value="XM_003954929.1"/>
</dbReference>
<dbReference type="PIRSF" id="PIRSF037647">
    <property type="entry name" value="Dynein_regulator_Lis1"/>
    <property type="match status" value="1"/>
</dbReference>
<proteinExistence type="inferred from homology"/>
<evidence type="ECO:0000256" key="12">
    <source>
        <dbReference type="PROSITE-ProRule" id="PRU00221"/>
    </source>
</evidence>
<dbReference type="GO" id="GO:0042802">
    <property type="term" value="F:identical protein binding"/>
    <property type="evidence" value="ECO:0007669"/>
    <property type="project" value="EnsemblFungi"/>
</dbReference>
<dbReference type="HAMAP" id="MF_03141">
    <property type="entry name" value="lis1"/>
    <property type="match status" value="1"/>
</dbReference>
<dbReference type="GO" id="GO:0051301">
    <property type="term" value="P:cell division"/>
    <property type="evidence" value="ECO:0007669"/>
    <property type="project" value="UniProtKB-KW"/>
</dbReference>
<dbReference type="PRINTS" id="PR00320">
    <property type="entry name" value="GPROTEINBRPT"/>
</dbReference>
<dbReference type="GO" id="GO:0070840">
    <property type="term" value="F:dynein complex binding"/>
    <property type="evidence" value="ECO:0007669"/>
    <property type="project" value="UniProtKB-UniRule"/>
</dbReference>
<dbReference type="SUPFAM" id="SSF50978">
    <property type="entry name" value="WD40 repeat-like"/>
    <property type="match status" value="1"/>
</dbReference>
<dbReference type="InterPro" id="IPR036322">
    <property type="entry name" value="WD40_repeat_dom_sf"/>
</dbReference>
<comment type="similarity">
    <text evidence="11">Belongs to the WD repeat LIS1/nudF family.</text>
</comment>
<dbReference type="InterPro" id="IPR020472">
    <property type="entry name" value="WD40_PAC1"/>
</dbReference>
<dbReference type="KEGG" id="kaf:KAFR_0A04080"/>
<keyword evidence="5 11" id="KW-0493">Microtubule</keyword>
<evidence type="ECO:0000256" key="6">
    <source>
        <dbReference type="ARBA" id="ARBA00022737"/>
    </source>
</evidence>
<gene>
    <name evidence="13" type="primary">KAFR0A04080</name>
    <name evidence="11" type="synonym">LIS1</name>
    <name evidence="11" type="synonym">PAC1</name>
    <name evidence="13" type="ORF">KAFR_0A04080</name>
</gene>
<dbReference type="PANTHER" id="PTHR19848:SF8">
    <property type="entry name" value="F-BOX AND WD REPEAT DOMAIN CONTAINING 7"/>
    <property type="match status" value="1"/>
</dbReference>
<evidence type="ECO:0000256" key="7">
    <source>
        <dbReference type="ARBA" id="ARBA00022776"/>
    </source>
</evidence>
<dbReference type="GO" id="GO:0005875">
    <property type="term" value="C:microtubule associated complex"/>
    <property type="evidence" value="ECO:0007669"/>
    <property type="project" value="UniProtKB-UniRule"/>
</dbReference>
<dbReference type="Gene3D" id="2.130.10.10">
    <property type="entry name" value="YVTN repeat-like/Quinoprotein amine dehydrogenase"/>
    <property type="match status" value="1"/>
</dbReference>
<dbReference type="PANTHER" id="PTHR19848">
    <property type="entry name" value="WD40 REPEAT PROTEIN"/>
    <property type="match status" value="1"/>
</dbReference>
<dbReference type="eggNOG" id="KOG0295">
    <property type="taxonomic scope" value="Eukaryota"/>
</dbReference>
<dbReference type="HOGENOM" id="CLU_000288_57_15_1"/>
<dbReference type="GO" id="GO:0005881">
    <property type="term" value="C:cytoplasmic microtubule"/>
    <property type="evidence" value="ECO:0007669"/>
    <property type="project" value="EnsemblFungi"/>
</dbReference>
<dbReference type="GO" id="GO:0030473">
    <property type="term" value="P:nuclear migration along microtubule"/>
    <property type="evidence" value="ECO:0007669"/>
    <property type="project" value="EnsemblFungi"/>
</dbReference>
<dbReference type="STRING" id="1071382.H2AN93"/>
<keyword evidence="3 12" id="KW-0853">WD repeat</keyword>
<keyword evidence="6" id="KW-0677">Repeat</keyword>
<keyword evidence="10 11" id="KW-0131">Cell cycle</keyword>
<evidence type="ECO:0000256" key="9">
    <source>
        <dbReference type="ARBA" id="ARBA00023212"/>
    </source>
</evidence>
<feature type="coiled-coil region" evidence="11">
    <location>
        <begin position="79"/>
        <end position="106"/>
    </location>
</feature>
<dbReference type="GO" id="GO:0000922">
    <property type="term" value="C:spindle pole"/>
    <property type="evidence" value="ECO:0007669"/>
    <property type="project" value="UniProtKB-SubCell"/>
</dbReference>
<dbReference type="SMART" id="SM00320">
    <property type="entry name" value="WD40"/>
    <property type="match status" value="6"/>
</dbReference>
<dbReference type="GO" id="GO:0051010">
    <property type="term" value="F:microtubule plus-end binding"/>
    <property type="evidence" value="ECO:0007669"/>
    <property type="project" value="EnsemblFungi"/>
</dbReference>
<dbReference type="AlphaFoldDB" id="H2AN93"/>
<comment type="subcellular location">
    <subcellularLocation>
        <location evidence="11">Cytoplasm</location>
        <location evidence="11">Cytoskeleton</location>
    </subcellularLocation>
    <subcellularLocation>
        <location evidence="11">Cytoplasm</location>
        <location evidence="11">Cytoskeleton</location>
        <location evidence="11">Spindle pole</location>
    </subcellularLocation>
    <text evidence="11">Localizes to the plus ends of microtubules and the mitotic spindle poles.</text>
</comment>
<keyword evidence="2 11" id="KW-0963">Cytoplasm</keyword>
<dbReference type="PROSITE" id="PS00678">
    <property type="entry name" value="WD_REPEATS_1"/>
    <property type="match status" value="1"/>
</dbReference>
<dbReference type="InParanoid" id="H2AN93"/>
<dbReference type="GO" id="GO:0005634">
    <property type="term" value="C:nucleus"/>
    <property type="evidence" value="ECO:0007669"/>
    <property type="project" value="EnsemblFungi"/>
</dbReference>
<dbReference type="SUPFAM" id="SSF109925">
    <property type="entry name" value="Lissencephaly-1 protein (Lis-1, PAF-AH alpha) N-terminal domain"/>
    <property type="match status" value="1"/>
</dbReference>
<dbReference type="EMBL" id="HE650821">
    <property type="protein sequence ID" value="CCF55843.1"/>
    <property type="molecule type" value="Genomic_DNA"/>
</dbReference>
<dbReference type="GO" id="GO:0000132">
    <property type="term" value="P:establishment of mitotic spindle orientation"/>
    <property type="evidence" value="ECO:0007669"/>
    <property type="project" value="UniProtKB-UniRule"/>
</dbReference>
<feature type="repeat" description="WD" evidence="12">
    <location>
        <begin position="239"/>
        <end position="284"/>
    </location>
</feature>
<keyword evidence="4 11" id="KW-0132">Cell division</keyword>
<keyword evidence="14" id="KW-1185">Reference proteome</keyword>
<dbReference type="GeneID" id="13886437"/>
<accession>H2AN93</accession>